<evidence type="ECO:0000259" key="4">
    <source>
        <dbReference type="Pfam" id="PF14508"/>
    </source>
</evidence>
<dbReference type="Proteomes" id="UP000540519">
    <property type="component" value="Unassembled WGS sequence"/>
</dbReference>
<gene>
    <name evidence="5" type="ORF">D9O36_06850</name>
</gene>
<protein>
    <recommendedName>
        <fullName evidence="4">Glycosyl-hydrolase 97 N-terminal domain-containing protein</fullName>
    </recommendedName>
</protein>
<comment type="subunit">
    <text evidence="2">Monomer.</text>
</comment>
<dbReference type="Pfam" id="PF14508">
    <property type="entry name" value="GH97_N"/>
    <property type="match status" value="1"/>
</dbReference>
<dbReference type="OrthoDB" id="57532at2"/>
<accession>A0A7X3D110</accession>
<dbReference type="InterPro" id="IPR052720">
    <property type="entry name" value="Glycosyl_hydrolase_97"/>
</dbReference>
<sequence>MEANRNDCKLRMLQLVNMNSKRWLVIGVILLLAIITEACSKENTYALQSPDQSIELTFETTNGSLNYQISWNGHQAVKNSELSIFPNTKVKITDTKVSSADTTWNPVWGQFSEIQDAYNELEISLDYEGIPATLYVRAYDGGSAFRFVINSLPEAAEPSFYIEYGLSATDEIYMPAGEGMPKGPIVLSDLAQMDSIPYRWHVPLVIETGQNDYISLLESDLVSAPGFSIIDFEYDKKRKNSFRKINLLPKKKTDYTLALIAFGRKYR</sequence>
<comment type="caution">
    <text evidence="5">The sequence shown here is derived from an EMBL/GenBank/DDBJ whole genome shotgun (WGS) entry which is preliminary data.</text>
</comment>
<organism evidence="5 6">
    <name type="scientific">Zobellia amurskyensis</name>
    <dbReference type="NCBI Taxonomy" id="248905"/>
    <lineage>
        <taxon>Bacteria</taxon>
        <taxon>Pseudomonadati</taxon>
        <taxon>Bacteroidota</taxon>
        <taxon>Flavobacteriia</taxon>
        <taxon>Flavobacteriales</taxon>
        <taxon>Flavobacteriaceae</taxon>
        <taxon>Zobellia</taxon>
    </lineage>
</organism>
<dbReference type="InterPro" id="IPR014718">
    <property type="entry name" value="GH-type_carb-bd"/>
</dbReference>
<dbReference type="InterPro" id="IPR029486">
    <property type="entry name" value="GH97_N"/>
</dbReference>
<evidence type="ECO:0000256" key="1">
    <source>
        <dbReference type="ARBA" id="ARBA00001913"/>
    </source>
</evidence>
<keyword evidence="6" id="KW-1185">Reference proteome</keyword>
<dbReference type="AlphaFoldDB" id="A0A7X3D110"/>
<keyword evidence="3" id="KW-0106">Calcium</keyword>
<dbReference type="PANTHER" id="PTHR35803">
    <property type="entry name" value="GLUCAN 1,4-ALPHA-GLUCOSIDASE SUSB-RELATED"/>
    <property type="match status" value="1"/>
</dbReference>
<dbReference type="EMBL" id="RCNR01000009">
    <property type="protein sequence ID" value="MUH35551.1"/>
    <property type="molecule type" value="Genomic_DNA"/>
</dbReference>
<evidence type="ECO:0000256" key="2">
    <source>
        <dbReference type="ARBA" id="ARBA00011245"/>
    </source>
</evidence>
<dbReference type="Gene3D" id="2.70.98.10">
    <property type="match status" value="1"/>
</dbReference>
<reference evidence="5 6" key="1">
    <citation type="journal article" date="2019" name="Mar. Drugs">
        <title>Comparative Genomics and CAZyme Genome Repertoires of Marine Zobellia amurskyensis KMM 3526(T) and Zobellia laminariae KMM 3676(T).</title>
        <authorList>
            <person name="Chernysheva N."/>
            <person name="Bystritskaya E."/>
            <person name="Stenkova A."/>
            <person name="Golovkin I."/>
            <person name="Nedashkovskaya O."/>
            <person name="Isaeva M."/>
        </authorList>
    </citation>
    <scope>NUCLEOTIDE SEQUENCE [LARGE SCALE GENOMIC DNA]</scope>
    <source>
        <strain evidence="5 6">KMM 3526</strain>
    </source>
</reference>
<comment type="cofactor">
    <cofactor evidence="1">
        <name>Ca(2+)</name>
        <dbReference type="ChEBI" id="CHEBI:29108"/>
    </cofactor>
</comment>
<proteinExistence type="predicted"/>
<evidence type="ECO:0000313" key="6">
    <source>
        <dbReference type="Proteomes" id="UP000540519"/>
    </source>
</evidence>
<name>A0A7X3D110_9FLAO</name>
<evidence type="ECO:0000256" key="3">
    <source>
        <dbReference type="ARBA" id="ARBA00022837"/>
    </source>
</evidence>
<feature type="domain" description="Glycosyl-hydrolase 97 N-terminal" evidence="4">
    <location>
        <begin position="47"/>
        <end position="229"/>
    </location>
</feature>
<evidence type="ECO:0000313" key="5">
    <source>
        <dbReference type="EMBL" id="MUH35551.1"/>
    </source>
</evidence>
<dbReference type="GO" id="GO:0030246">
    <property type="term" value="F:carbohydrate binding"/>
    <property type="evidence" value="ECO:0007669"/>
    <property type="project" value="InterPro"/>
</dbReference>